<protein>
    <submittedName>
        <fullName evidence="1">Uncharacterized protein</fullName>
    </submittedName>
</protein>
<name>A0ACD5YZW0_AVESA</name>
<sequence>MIHDGGATTNLAATLQAMSLTDPGLCRVRDHQVIQKQRLDFFNYLPMKVACTGGTPRRITQPALEQAMSKAWRNSFYAISQVSNTVFMAHFRNQEYMISVYTRQSWSMNSEIMLLDWFDPNLLAETKDEYKFEHILVTVRAYGIPRNRSLSLLEDILNQVGTTSEYHILQDNNLFARQDYIWGIAKMKVESSVKDRVIVNYSVNSTGIAYLHYEKIRRICLFCGVMFHIAHNCTLRNNLITERSKSNQTELHIPRKDLDNGSLMKIIYQVRPFKVPDLSIVEWISQEMQS</sequence>
<keyword evidence="2" id="KW-1185">Reference proteome</keyword>
<dbReference type="EnsemblPlants" id="AVESA.00010b.r2.6CG1101720.1">
    <property type="protein sequence ID" value="AVESA.00010b.r2.6CG1101720.1.CDS.1"/>
    <property type="gene ID" value="AVESA.00010b.r2.6CG1101720"/>
</dbReference>
<organism evidence="1 2">
    <name type="scientific">Avena sativa</name>
    <name type="common">Oat</name>
    <dbReference type="NCBI Taxonomy" id="4498"/>
    <lineage>
        <taxon>Eukaryota</taxon>
        <taxon>Viridiplantae</taxon>
        <taxon>Streptophyta</taxon>
        <taxon>Embryophyta</taxon>
        <taxon>Tracheophyta</taxon>
        <taxon>Spermatophyta</taxon>
        <taxon>Magnoliopsida</taxon>
        <taxon>Liliopsida</taxon>
        <taxon>Poales</taxon>
        <taxon>Poaceae</taxon>
        <taxon>BOP clade</taxon>
        <taxon>Pooideae</taxon>
        <taxon>Poodae</taxon>
        <taxon>Poeae</taxon>
        <taxon>Poeae Chloroplast Group 1 (Aveneae type)</taxon>
        <taxon>Aveninae</taxon>
        <taxon>Avena</taxon>
    </lineage>
</organism>
<dbReference type="Proteomes" id="UP001732700">
    <property type="component" value="Chromosome 6C"/>
</dbReference>
<accession>A0ACD5YZW0</accession>
<evidence type="ECO:0000313" key="2">
    <source>
        <dbReference type="Proteomes" id="UP001732700"/>
    </source>
</evidence>
<evidence type="ECO:0000313" key="1">
    <source>
        <dbReference type="EnsemblPlants" id="AVESA.00010b.r2.6CG1101720.1.CDS.1"/>
    </source>
</evidence>
<proteinExistence type="predicted"/>
<reference evidence="1" key="2">
    <citation type="submission" date="2025-09" db="UniProtKB">
        <authorList>
            <consortium name="EnsemblPlants"/>
        </authorList>
    </citation>
    <scope>IDENTIFICATION</scope>
</reference>
<reference evidence="1" key="1">
    <citation type="submission" date="2021-05" db="EMBL/GenBank/DDBJ databases">
        <authorList>
            <person name="Scholz U."/>
            <person name="Mascher M."/>
            <person name="Fiebig A."/>
        </authorList>
    </citation>
    <scope>NUCLEOTIDE SEQUENCE [LARGE SCALE GENOMIC DNA]</scope>
</reference>